<protein>
    <submittedName>
        <fullName evidence="2">Uncharacterized protein</fullName>
    </submittedName>
</protein>
<name>A0A4U8UQ26_STECR</name>
<sequence>MKRRASLKQKKPSFTHQIYFKKIYSRLRSRAPSPPAPLARILKNRNTKLVTIGPGPSQKCLESRKKYAAKIAKFKVNLEKSLPGAARRPPLQPGQVAPKPKKTVKKKVMKKK</sequence>
<feature type="region of interest" description="Disordered" evidence="1">
    <location>
        <begin position="81"/>
        <end position="112"/>
    </location>
</feature>
<evidence type="ECO:0000313" key="2">
    <source>
        <dbReference type="EMBL" id="TMS34187.1"/>
    </source>
</evidence>
<reference evidence="2 3" key="2">
    <citation type="journal article" date="2019" name="G3 (Bethesda)">
        <title>Hybrid Assembly of the Genome of the Entomopathogenic Nematode Steinernema carpocapsae Identifies the X-Chromosome.</title>
        <authorList>
            <person name="Serra L."/>
            <person name="Macchietto M."/>
            <person name="Macias-Munoz A."/>
            <person name="McGill C.J."/>
            <person name="Rodriguez I.M."/>
            <person name="Rodriguez B."/>
            <person name="Murad R."/>
            <person name="Mortazavi A."/>
        </authorList>
    </citation>
    <scope>NUCLEOTIDE SEQUENCE [LARGE SCALE GENOMIC DNA]</scope>
    <source>
        <strain evidence="2 3">ALL</strain>
    </source>
</reference>
<accession>A0A4U8UQ26</accession>
<feature type="compositionally biased region" description="Basic residues" evidence="1">
    <location>
        <begin position="99"/>
        <end position="112"/>
    </location>
</feature>
<organism evidence="2 3">
    <name type="scientific">Steinernema carpocapsae</name>
    <name type="common">Entomopathogenic nematode</name>
    <dbReference type="NCBI Taxonomy" id="34508"/>
    <lineage>
        <taxon>Eukaryota</taxon>
        <taxon>Metazoa</taxon>
        <taxon>Ecdysozoa</taxon>
        <taxon>Nematoda</taxon>
        <taxon>Chromadorea</taxon>
        <taxon>Rhabditida</taxon>
        <taxon>Tylenchina</taxon>
        <taxon>Panagrolaimomorpha</taxon>
        <taxon>Strongyloidoidea</taxon>
        <taxon>Steinernematidae</taxon>
        <taxon>Steinernema</taxon>
    </lineage>
</organism>
<evidence type="ECO:0000313" key="3">
    <source>
        <dbReference type="Proteomes" id="UP000298663"/>
    </source>
</evidence>
<dbReference type="EMBL" id="CM016762">
    <property type="protein sequence ID" value="TMS34187.1"/>
    <property type="molecule type" value="Genomic_DNA"/>
</dbReference>
<evidence type="ECO:0000256" key="1">
    <source>
        <dbReference type="SAM" id="MobiDB-lite"/>
    </source>
</evidence>
<dbReference type="AlphaFoldDB" id="A0A4U8UQ26"/>
<reference evidence="2 3" key="1">
    <citation type="journal article" date="2015" name="Genome Biol.">
        <title>Comparative genomics of Steinernema reveals deeply conserved gene regulatory networks.</title>
        <authorList>
            <person name="Dillman A.R."/>
            <person name="Macchietto M."/>
            <person name="Porter C.F."/>
            <person name="Rogers A."/>
            <person name="Williams B."/>
            <person name="Antoshechkin I."/>
            <person name="Lee M.M."/>
            <person name="Goodwin Z."/>
            <person name="Lu X."/>
            <person name="Lewis E.E."/>
            <person name="Goodrich-Blair H."/>
            <person name="Stock S.P."/>
            <person name="Adams B.J."/>
            <person name="Sternberg P.W."/>
            <person name="Mortazavi A."/>
        </authorList>
    </citation>
    <scope>NUCLEOTIDE SEQUENCE [LARGE SCALE GENOMIC DNA]</scope>
    <source>
        <strain evidence="2 3">ALL</strain>
    </source>
</reference>
<dbReference type="EMBL" id="AZBU02000001">
    <property type="protein sequence ID" value="TMS34187.1"/>
    <property type="molecule type" value="Genomic_DNA"/>
</dbReference>
<proteinExistence type="predicted"/>
<comment type="caution">
    <text evidence="2">The sequence shown here is derived from an EMBL/GenBank/DDBJ whole genome shotgun (WGS) entry which is preliminary data.</text>
</comment>
<dbReference type="Proteomes" id="UP000298663">
    <property type="component" value="Chromosome X"/>
</dbReference>
<gene>
    <name evidence="2" type="ORF">L596_001826</name>
</gene>
<keyword evidence="3" id="KW-1185">Reference proteome</keyword>